<dbReference type="SMART" id="SM00452">
    <property type="entry name" value="STI"/>
    <property type="match status" value="1"/>
</dbReference>
<feature type="signal peptide" evidence="1">
    <location>
        <begin position="1"/>
        <end position="42"/>
    </location>
</feature>
<dbReference type="Pfam" id="PF00197">
    <property type="entry name" value="Kunitz_legume"/>
    <property type="match status" value="1"/>
</dbReference>
<keyword evidence="3" id="KW-1185">Reference proteome</keyword>
<evidence type="ECO:0000313" key="3">
    <source>
        <dbReference type="Proteomes" id="UP001327560"/>
    </source>
</evidence>
<dbReference type="PANTHER" id="PTHR33107:SF5">
    <property type="entry name" value="KUNITZ TRYPSIN INHIBITOR 5"/>
    <property type="match status" value="1"/>
</dbReference>
<keyword evidence="1" id="KW-0732">Signal</keyword>
<evidence type="ECO:0000256" key="1">
    <source>
        <dbReference type="SAM" id="SignalP"/>
    </source>
</evidence>
<gene>
    <name evidence="2" type="ORF">Cni_G14754</name>
</gene>
<reference evidence="2 3" key="1">
    <citation type="submission" date="2023-10" db="EMBL/GenBank/DDBJ databases">
        <title>Chromosome-scale genome assembly provides insights into flower coloration mechanisms of Canna indica.</title>
        <authorList>
            <person name="Li C."/>
        </authorList>
    </citation>
    <scope>NUCLEOTIDE SEQUENCE [LARGE SCALE GENOMIC DNA]</scope>
    <source>
        <tissue evidence="2">Flower</tissue>
    </source>
</reference>
<dbReference type="Proteomes" id="UP001327560">
    <property type="component" value="Chromosome 4"/>
</dbReference>
<feature type="chain" id="PRO_5042926734" evidence="1">
    <location>
        <begin position="43"/>
        <end position="193"/>
    </location>
</feature>
<dbReference type="SUPFAM" id="SSF50386">
    <property type="entry name" value="STI-like"/>
    <property type="match status" value="1"/>
</dbReference>
<accession>A0AAQ3KCP3</accession>
<dbReference type="GO" id="GO:0004866">
    <property type="term" value="F:endopeptidase inhibitor activity"/>
    <property type="evidence" value="ECO:0007669"/>
    <property type="project" value="InterPro"/>
</dbReference>
<dbReference type="PANTHER" id="PTHR33107">
    <property type="entry name" value="KUNITZ TRYPSIN INHIBITOR 2"/>
    <property type="match status" value="1"/>
</dbReference>
<evidence type="ECO:0000313" key="2">
    <source>
        <dbReference type="EMBL" id="WOL06022.1"/>
    </source>
</evidence>
<dbReference type="PROSITE" id="PS00283">
    <property type="entry name" value="SOYBEAN_KUNITZ"/>
    <property type="match status" value="1"/>
</dbReference>
<dbReference type="Gene3D" id="2.80.10.50">
    <property type="match status" value="2"/>
</dbReference>
<protein>
    <submittedName>
        <fullName evidence="2">Miraculin-like</fullName>
    </submittedName>
</protein>
<organism evidence="2 3">
    <name type="scientific">Canna indica</name>
    <name type="common">Indian-shot</name>
    <dbReference type="NCBI Taxonomy" id="4628"/>
    <lineage>
        <taxon>Eukaryota</taxon>
        <taxon>Viridiplantae</taxon>
        <taxon>Streptophyta</taxon>
        <taxon>Embryophyta</taxon>
        <taxon>Tracheophyta</taxon>
        <taxon>Spermatophyta</taxon>
        <taxon>Magnoliopsida</taxon>
        <taxon>Liliopsida</taxon>
        <taxon>Zingiberales</taxon>
        <taxon>Cannaceae</taxon>
        <taxon>Canna</taxon>
    </lineage>
</organism>
<proteinExistence type="predicted"/>
<dbReference type="AlphaFoldDB" id="A0AAQ3KCP3"/>
<dbReference type="InterPro" id="IPR002160">
    <property type="entry name" value="Prot_inh_Kunz-lg"/>
</dbReference>
<dbReference type="EMBL" id="CP136893">
    <property type="protein sequence ID" value="WOL06022.1"/>
    <property type="molecule type" value="Genomic_DNA"/>
</dbReference>
<dbReference type="InterPro" id="IPR011065">
    <property type="entry name" value="Kunitz_inhibitor_STI-like_sf"/>
</dbReference>
<sequence length="193" mass="21374">MPGDHRIQLIFQNQSTHRSAMKPTLVLAALLLIASLSSPSLADPVLDTDGNPLKPGVEYYIRPSVTDVAGGTTLFFPEDAEDDDVELEDDFNVEVQATTECTESTVWKIEFDDRTKRYYVAAGGVKGSPGAGTLDNWFQIRWYQAGYQLVFCPEVCDTCRRPVCGPLGVHEEGGRLWLGIDDVPFPFVFLKKA</sequence>
<name>A0AAQ3KCP3_9LILI</name>